<name>A0ABW3AV00_9SPHI</name>
<evidence type="ECO:0000256" key="3">
    <source>
        <dbReference type="ARBA" id="ARBA00023237"/>
    </source>
</evidence>
<evidence type="ECO:0000256" key="2">
    <source>
        <dbReference type="ARBA" id="ARBA00023136"/>
    </source>
</evidence>
<keyword evidence="3" id="KW-0998">Cell outer membrane</keyword>
<keyword evidence="5" id="KW-0812">Transmembrane</keyword>
<dbReference type="SUPFAM" id="SSF103088">
    <property type="entry name" value="OmpA-like"/>
    <property type="match status" value="1"/>
</dbReference>
<dbReference type="Proteomes" id="UP001597010">
    <property type="component" value="Unassembled WGS sequence"/>
</dbReference>
<dbReference type="EMBL" id="JBHTHZ010000005">
    <property type="protein sequence ID" value="MFD0794104.1"/>
    <property type="molecule type" value="Genomic_DNA"/>
</dbReference>
<comment type="subcellular location">
    <subcellularLocation>
        <location evidence="1">Cell outer membrane</location>
    </subcellularLocation>
</comment>
<dbReference type="PANTHER" id="PTHR30329">
    <property type="entry name" value="STATOR ELEMENT OF FLAGELLAR MOTOR COMPLEX"/>
    <property type="match status" value="1"/>
</dbReference>
<protein>
    <submittedName>
        <fullName evidence="7">OmpA family protein</fullName>
    </submittedName>
</protein>
<dbReference type="Gene3D" id="3.30.1330.60">
    <property type="entry name" value="OmpA-like domain"/>
    <property type="match status" value="1"/>
</dbReference>
<reference evidence="8" key="1">
    <citation type="journal article" date="2019" name="Int. J. Syst. Evol. Microbiol.">
        <title>The Global Catalogue of Microorganisms (GCM) 10K type strain sequencing project: providing services to taxonomists for standard genome sequencing and annotation.</title>
        <authorList>
            <consortium name="The Broad Institute Genomics Platform"/>
            <consortium name="The Broad Institute Genome Sequencing Center for Infectious Disease"/>
            <person name="Wu L."/>
            <person name="Ma J."/>
        </authorList>
    </citation>
    <scope>NUCLEOTIDE SEQUENCE [LARGE SCALE GENOMIC DNA]</scope>
    <source>
        <strain evidence="8">CCUG 61484</strain>
    </source>
</reference>
<evidence type="ECO:0000256" key="1">
    <source>
        <dbReference type="ARBA" id="ARBA00004442"/>
    </source>
</evidence>
<evidence type="ECO:0000256" key="5">
    <source>
        <dbReference type="SAM" id="Phobius"/>
    </source>
</evidence>
<keyword evidence="2 4" id="KW-0472">Membrane</keyword>
<dbReference type="Pfam" id="PF00691">
    <property type="entry name" value="OmpA"/>
    <property type="match status" value="1"/>
</dbReference>
<evidence type="ECO:0000313" key="7">
    <source>
        <dbReference type="EMBL" id="MFD0794104.1"/>
    </source>
</evidence>
<keyword evidence="5" id="KW-1133">Transmembrane helix</keyword>
<dbReference type="InterPro" id="IPR006665">
    <property type="entry name" value="OmpA-like"/>
</dbReference>
<accession>A0ABW3AV00</accession>
<organism evidence="7 8">
    <name type="scientific">Mucilaginibacter litoreus</name>
    <dbReference type="NCBI Taxonomy" id="1048221"/>
    <lineage>
        <taxon>Bacteria</taxon>
        <taxon>Pseudomonadati</taxon>
        <taxon>Bacteroidota</taxon>
        <taxon>Sphingobacteriia</taxon>
        <taxon>Sphingobacteriales</taxon>
        <taxon>Sphingobacteriaceae</taxon>
        <taxon>Mucilaginibacter</taxon>
    </lineage>
</organism>
<evidence type="ECO:0000259" key="6">
    <source>
        <dbReference type="PROSITE" id="PS51123"/>
    </source>
</evidence>
<evidence type="ECO:0000256" key="4">
    <source>
        <dbReference type="PROSITE-ProRule" id="PRU00473"/>
    </source>
</evidence>
<sequence>MAQLDVQPKRHSSWWLWIIFFILALGVAVLLYKGCNRTAPLKVDATDTTERKEITADSNVIVTTQPDWNSVDFNIPKASYNEVTDTAIIVKGNDQYTIYSLGENVLFPAGKSNIQPSAEAALEQISNSLKQRFKDANIAVYGHTDSTGASGSNKVLAGDRANAVKEWLITKGEFNTGKVSVQSLGEEKPLASNNTKSGRALNRSVEIVAYPDKAAQK</sequence>
<dbReference type="CDD" id="cd07185">
    <property type="entry name" value="OmpA_C-like"/>
    <property type="match status" value="1"/>
</dbReference>
<dbReference type="PANTHER" id="PTHR30329:SF21">
    <property type="entry name" value="LIPOPROTEIN YIAD-RELATED"/>
    <property type="match status" value="1"/>
</dbReference>
<comment type="caution">
    <text evidence="7">The sequence shown here is derived from an EMBL/GenBank/DDBJ whole genome shotgun (WGS) entry which is preliminary data.</text>
</comment>
<dbReference type="PRINTS" id="PR01021">
    <property type="entry name" value="OMPADOMAIN"/>
</dbReference>
<dbReference type="InterPro" id="IPR050330">
    <property type="entry name" value="Bact_OuterMem_StrucFunc"/>
</dbReference>
<gene>
    <name evidence="7" type="ORF">ACFQZX_10785</name>
</gene>
<feature type="transmembrane region" description="Helical" evidence="5">
    <location>
        <begin position="14"/>
        <end position="32"/>
    </location>
</feature>
<dbReference type="InterPro" id="IPR006664">
    <property type="entry name" value="OMP_bac"/>
</dbReference>
<dbReference type="InterPro" id="IPR036737">
    <property type="entry name" value="OmpA-like_sf"/>
</dbReference>
<keyword evidence="8" id="KW-1185">Reference proteome</keyword>
<dbReference type="RefSeq" id="WP_377114907.1">
    <property type="nucleotide sequence ID" value="NZ_JBHTHZ010000005.1"/>
</dbReference>
<proteinExistence type="predicted"/>
<evidence type="ECO:0000313" key="8">
    <source>
        <dbReference type="Proteomes" id="UP001597010"/>
    </source>
</evidence>
<dbReference type="PROSITE" id="PS51123">
    <property type="entry name" value="OMPA_2"/>
    <property type="match status" value="1"/>
</dbReference>
<feature type="domain" description="OmpA-like" evidence="6">
    <location>
        <begin position="94"/>
        <end position="213"/>
    </location>
</feature>